<keyword evidence="8" id="KW-1185">Reference proteome</keyword>
<dbReference type="InterPro" id="IPR036116">
    <property type="entry name" value="FN3_sf"/>
</dbReference>
<keyword evidence="1" id="KW-0732">Signal</keyword>
<accession>A0A8S1CKL9</accession>
<evidence type="ECO:0000313" key="8">
    <source>
        <dbReference type="Proteomes" id="UP000494165"/>
    </source>
</evidence>
<dbReference type="InterPro" id="IPR013098">
    <property type="entry name" value="Ig_I-set"/>
</dbReference>
<keyword evidence="4" id="KW-0393">Immunoglobulin domain</keyword>
<dbReference type="SMART" id="SM00408">
    <property type="entry name" value="IGc2"/>
    <property type="match status" value="3"/>
</dbReference>
<dbReference type="Gene3D" id="2.60.40.10">
    <property type="entry name" value="Immunoglobulins"/>
    <property type="match status" value="4"/>
</dbReference>
<protein>
    <recommendedName>
        <fullName evidence="9">Ig-like domain-containing protein</fullName>
    </recommendedName>
</protein>
<feature type="domain" description="Ig-like" evidence="5">
    <location>
        <begin position="217"/>
        <end position="294"/>
    </location>
</feature>
<dbReference type="Proteomes" id="UP000494165">
    <property type="component" value="Unassembled WGS sequence"/>
</dbReference>
<dbReference type="GO" id="GO:0043005">
    <property type="term" value="C:neuron projection"/>
    <property type="evidence" value="ECO:0007669"/>
    <property type="project" value="TreeGrafter"/>
</dbReference>
<dbReference type="GO" id="GO:0030154">
    <property type="term" value="P:cell differentiation"/>
    <property type="evidence" value="ECO:0007669"/>
    <property type="project" value="UniProtKB-ARBA"/>
</dbReference>
<dbReference type="PROSITE" id="PS50853">
    <property type="entry name" value="FN3"/>
    <property type="match status" value="1"/>
</dbReference>
<dbReference type="GO" id="GO:0009653">
    <property type="term" value="P:anatomical structure morphogenesis"/>
    <property type="evidence" value="ECO:0007669"/>
    <property type="project" value="UniProtKB-ARBA"/>
</dbReference>
<dbReference type="InterPro" id="IPR003599">
    <property type="entry name" value="Ig_sub"/>
</dbReference>
<evidence type="ECO:0000256" key="4">
    <source>
        <dbReference type="ARBA" id="ARBA00023319"/>
    </source>
</evidence>
<gene>
    <name evidence="7" type="ORF">CLODIP_2_CD09792</name>
</gene>
<dbReference type="InterPro" id="IPR051170">
    <property type="entry name" value="Neural/epithelial_adhesion"/>
</dbReference>
<dbReference type="SUPFAM" id="SSF48726">
    <property type="entry name" value="Immunoglobulin"/>
    <property type="match status" value="3"/>
</dbReference>
<dbReference type="PANTHER" id="PTHR12231:SF259">
    <property type="entry name" value="FACTOR OF INTERPULSE INTERVAL-RELATED"/>
    <property type="match status" value="1"/>
</dbReference>
<feature type="domain" description="Ig-like" evidence="5">
    <location>
        <begin position="121"/>
        <end position="207"/>
    </location>
</feature>
<comment type="caution">
    <text evidence="7">The sequence shown here is derived from an EMBL/GenBank/DDBJ whole genome shotgun (WGS) entry which is preliminary data.</text>
</comment>
<dbReference type="SMART" id="SM00060">
    <property type="entry name" value="FN3"/>
    <property type="match status" value="1"/>
</dbReference>
<dbReference type="SUPFAM" id="SSF49265">
    <property type="entry name" value="Fibronectin type III"/>
    <property type="match status" value="1"/>
</dbReference>
<dbReference type="AlphaFoldDB" id="A0A8S1CKL9"/>
<dbReference type="InterPro" id="IPR007110">
    <property type="entry name" value="Ig-like_dom"/>
</dbReference>
<proteinExistence type="predicted"/>
<evidence type="ECO:0000313" key="7">
    <source>
        <dbReference type="EMBL" id="CAB3370839.1"/>
    </source>
</evidence>
<dbReference type="Pfam" id="PF13927">
    <property type="entry name" value="Ig_3"/>
    <property type="match status" value="1"/>
</dbReference>
<keyword evidence="3" id="KW-1015">Disulfide bond</keyword>
<evidence type="ECO:0000256" key="1">
    <source>
        <dbReference type="ARBA" id="ARBA00022729"/>
    </source>
</evidence>
<evidence type="ECO:0000259" key="5">
    <source>
        <dbReference type="PROSITE" id="PS50835"/>
    </source>
</evidence>
<dbReference type="EMBL" id="CADEPI010000055">
    <property type="protein sequence ID" value="CAB3370839.1"/>
    <property type="molecule type" value="Genomic_DNA"/>
</dbReference>
<dbReference type="OrthoDB" id="9355041at2759"/>
<evidence type="ECO:0000256" key="2">
    <source>
        <dbReference type="ARBA" id="ARBA00022737"/>
    </source>
</evidence>
<dbReference type="SMART" id="SM00409">
    <property type="entry name" value="IG"/>
    <property type="match status" value="3"/>
</dbReference>
<dbReference type="InterPro" id="IPR003598">
    <property type="entry name" value="Ig_sub2"/>
</dbReference>
<sequence>MVTPQDSLQRTAAESVLPTGLCARPLHLSPAKTEVVKYVNETYIVACQSDKGANIAWTKPSGERVSQSRGRIHIEERWNVKGGVNLIFESIEKKDRGNYTCSAEVDGRELTQHFKLVVITPISFMDTPTLQNATEHQDMTIRCEVEGDPEPKVTWQVNGKHPQGPRHKVIADGLLIKNVSRSDRGEYLCRAFQASSIASNIAEQIITLKVQHKPHWPSEQSVRDRAYGYVSGTVNLSCEAMADPGPEFEWIKDSHRIGPHTKHAKLFREPNRSVLQLLITNQTVFGEYVCRASNPLGYLERIVVLHEGAQPAAPQMHVRAAMHDALVVELKETVEENIFRKSPPPLDVTSFRVQVKRKEDKDWLHANTFDFDAETGPMYTIQGLQPDSVYTIRAAAINAAGISNYVKEQNYRTKSLAVAASMNEETSAAPFSSVSSLCLLLGAFLLSQC</sequence>
<organism evidence="7 8">
    <name type="scientific">Cloeon dipterum</name>
    <dbReference type="NCBI Taxonomy" id="197152"/>
    <lineage>
        <taxon>Eukaryota</taxon>
        <taxon>Metazoa</taxon>
        <taxon>Ecdysozoa</taxon>
        <taxon>Arthropoda</taxon>
        <taxon>Hexapoda</taxon>
        <taxon>Insecta</taxon>
        <taxon>Pterygota</taxon>
        <taxon>Palaeoptera</taxon>
        <taxon>Ephemeroptera</taxon>
        <taxon>Pisciforma</taxon>
        <taxon>Baetidae</taxon>
        <taxon>Cloeon</taxon>
    </lineage>
</organism>
<evidence type="ECO:0008006" key="9">
    <source>
        <dbReference type="Google" id="ProtNLM"/>
    </source>
</evidence>
<keyword evidence="2" id="KW-0677">Repeat</keyword>
<dbReference type="InterPro" id="IPR003961">
    <property type="entry name" value="FN3_dom"/>
</dbReference>
<evidence type="ECO:0000259" key="6">
    <source>
        <dbReference type="PROSITE" id="PS50853"/>
    </source>
</evidence>
<feature type="domain" description="Fibronectin type-III" evidence="6">
    <location>
        <begin position="310"/>
        <end position="416"/>
    </location>
</feature>
<dbReference type="InterPro" id="IPR013783">
    <property type="entry name" value="Ig-like_fold"/>
</dbReference>
<feature type="domain" description="Ig-like" evidence="5">
    <location>
        <begin position="54"/>
        <end position="111"/>
    </location>
</feature>
<reference evidence="7 8" key="1">
    <citation type="submission" date="2020-04" db="EMBL/GenBank/DDBJ databases">
        <authorList>
            <person name="Alioto T."/>
            <person name="Alioto T."/>
            <person name="Gomez Garrido J."/>
        </authorList>
    </citation>
    <scope>NUCLEOTIDE SEQUENCE [LARGE SCALE GENOMIC DNA]</scope>
</reference>
<name>A0A8S1CKL9_9INSE</name>
<dbReference type="CDD" id="cd00063">
    <property type="entry name" value="FN3"/>
    <property type="match status" value="1"/>
</dbReference>
<dbReference type="Pfam" id="PF07679">
    <property type="entry name" value="I-set"/>
    <property type="match status" value="2"/>
</dbReference>
<dbReference type="PROSITE" id="PS50835">
    <property type="entry name" value="IG_LIKE"/>
    <property type="match status" value="3"/>
</dbReference>
<evidence type="ECO:0000256" key="3">
    <source>
        <dbReference type="ARBA" id="ARBA00023157"/>
    </source>
</evidence>
<dbReference type="PANTHER" id="PTHR12231">
    <property type="entry name" value="CTX-RELATED TYPE I TRANSMEMBRANE PROTEIN"/>
    <property type="match status" value="1"/>
</dbReference>
<dbReference type="InterPro" id="IPR036179">
    <property type="entry name" value="Ig-like_dom_sf"/>
</dbReference>